<evidence type="ECO:0000256" key="10">
    <source>
        <dbReference type="ARBA" id="ARBA00044770"/>
    </source>
</evidence>
<keyword evidence="5" id="KW-0645">Protease</keyword>
<dbReference type="Pfam" id="PF00912">
    <property type="entry name" value="Transgly"/>
    <property type="match status" value="1"/>
</dbReference>
<dbReference type="Proteomes" id="UP001375743">
    <property type="component" value="Unassembled WGS sequence"/>
</dbReference>
<comment type="caution">
    <text evidence="14">The sequence shown here is derived from an EMBL/GenBank/DDBJ whole genome shotgun (WGS) entry which is preliminary data.</text>
</comment>
<feature type="domain" description="Glycosyl transferase family 51" evidence="13">
    <location>
        <begin position="74"/>
        <end position="246"/>
    </location>
</feature>
<dbReference type="Gene3D" id="3.40.710.10">
    <property type="entry name" value="DD-peptidase/beta-lactamase superfamily"/>
    <property type="match status" value="1"/>
</dbReference>
<comment type="catalytic activity">
    <reaction evidence="11">
        <text>[GlcNAc-(1-&gt;4)-Mur2Ac(oyl-L-Ala-gamma-D-Glu-L-Lys-D-Ala-D-Ala)](n)-di-trans,octa-cis-undecaprenyl diphosphate + beta-D-GlcNAc-(1-&gt;4)-Mur2Ac(oyl-L-Ala-gamma-D-Glu-L-Lys-D-Ala-D-Ala)-di-trans,octa-cis-undecaprenyl diphosphate = [GlcNAc-(1-&gt;4)-Mur2Ac(oyl-L-Ala-gamma-D-Glu-L-Lys-D-Ala-D-Ala)](n+1)-di-trans,octa-cis-undecaprenyl diphosphate + di-trans,octa-cis-undecaprenyl diphosphate + H(+)</text>
        <dbReference type="Rhea" id="RHEA:23708"/>
        <dbReference type="Rhea" id="RHEA-COMP:9602"/>
        <dbReference type="Rhea" id="RHEA-COMP:9603"/>
        <dbReference type="ChEBI" id="CHEBI:15378"/>
        <dbReference type="ChEBI" id="CHEBI:58405"/>
        <dbReference type="ChEBI" id="CHEBI:60033"/>
        <dbReference type="ChEBI" id="CHEBI:78435"/>
        <dbReference type="EC" id="2.4.99.28"/>
    </reaction>
</comment>
<evidence type="ECO:0000256" key="6">
    <source>
        <dbReference type="ARBA" id="ARBA00022676"/>
    </source>
</evidence>
<dbReference type="SUPFAM" id="SSF56601">
    <property type="entry name" value="beta-lactamase/transpeptidase-like"/>
    <property type="match status" value="1"/>
</dbReference>
<gene>
    <name evidence="14" type="ORF">U1T56_04535</name>
</gene>
<dbReference type="InterPro" id="IPR050396">
    <property type="entry name" value="Glycosyltr_51/Transpeptidase"/>
</dbReference>
<dbReference type="InterPro" id="IPR001460">
    <property type="entry name" value="PCN-bd_Tpept"/>
</dbReference>
<dbReference type="PANTHER" id="PTHR32282:SF33">
    <property type="entry name" value="PEPTIDOGLYCAN GLYCOSYLTRANSFERASE"/>
    <property type="match status" value="1"/>
</dbReference>
<dbReference type="Pfam" id="PF00905">
    <property type="entry name" value="Transpeptidase"/>
    <property type="match status" value="1"/>
</dbReference>
<feature type="domain" description="Penicillin-binding protein transpeptidase" evidence="12">
    <location>
        <begin position="330"/>
        <end position="559"/>
    </location>
</feature>
<keyword evidence="9" id="KW-0511">Multifunctional enzyme</keyword>
<evidence type="ECO:0000256" key="1">
    <source>
        <dbReference type="ARBA" id="ARBA00004752"/>
    </source>
</evidence>
<dbReference type="SUPFAM" id="SSF53955">
    <property type="entry name" value="Lysozyme-like"/>
    <property type="match status" value="1"/>
</dbReference>
<dbReference type="Gene3D" id="1.10.3810.10">
    <property type="entry name" value="Biosynthetic peptidoglycan transglycosylase-like"/>
    <property type="match status" value="1"/>
</dbReference>
<keyword evidence="7" id="KW-0808">Transferase</keyword>
<dbReference type="InterPro" id="IPR001264">
    <property type="entry name" value="Glyco_trans_51"/>
</dbReference>
<comment type="similarity">
    <text evidence="3">In the N-terminal section; belongs to the glycosyltransferase 51 family.</text>
</comment>
<dbReference type="EMBL" id="JBBLZC010000003">
    <property type="protein sequence ID" value="MEK0082405.1"/>
    <property type="molecule type" value="Genomic_DNA"/>
</dbReference>
<evidence type="ECO:0000313" key="14">
    <source>
        <dbReference type="EMBL" id="MEK0082405.1"/>
    </source>
</evidence>
<accession>A0ABU8XMI5</accession>
<dbReference type="InterPro" id="IPR023346">
    <property type="entry name" value="Lysozyme-like_dom_sf"/>
</dbReference>
<evidence type="ECO:0000256" key="2">
    <source>
        <dbReference type="ARBA" id="ARBA00007090"/>
    </source>
</evidence>
<reference evidence="14 15" key="1">
    <citation type="submission" date="2024-01" db="EMBL/GenBank/DDBJ databases">
        <title>Multi-omics insights into the function and evolution of sodium benzoate biodegradation pathways in Benzoatithermus flavus gen. nov., sp. nov. from hot spring.</title>
        <authorList>
            <person name="Hu C.-J."/>
            <person name="Li W.-J."/>
        </authorList>
    </citation>
    <scope>NUCLEOTIDE SEQUENCE [LARGE SCALE GENOMIC DNA]</scope>
    <source>
        <strain evidence="14 15">SYSU G07066</strain>
    </source>
</reference>
<evidence type="ECO:0000256" key="3">
    <source>
        <dbReference type="ARBA" id="ARBA00007739"/>
    </source>
</evidence>
<dbReference type="RefSeq" id="WP_418158256.1">
    <property type="nucleotide sequence ID" value="NZ_JBBLZC010000003.1"/>
</dbReference>
<dbReference type="InterPro" id="IPR036950">
    <property type="entry name" value="PBP_transglycosylase"/>
</dbReference>
<evidence type="ECO:0000256" key="4">
    <source>
        <dbReference type="ARBA" id="ARBA00022645"/>
    </source>
</evidence>
<comment type="similarity">
    <text evidence="2">In the C-terminal section; belongs to the transpeptidase family.</text>
</comment>
<dbReference type="NCBIfam" id="TIGR02074">
    <property type="entry name" value="PBP_1a_fam"/>
    <property type="match status" value="1"/>
</dbReference>
<proteinExistence type="inferred from homology"/>
<evidence type="ECO:0000259" key="13">
    <source>
        <dbReference type="Pfam" id="PF00912"/>
    </source>
</evidence>
<evidence type="ECO:0000256" key="8">
    <source>
        <dbReference type="ARBA" id="ARBA00022801"/>
    </source>
</evidence>
<evidence type="ECO:0000313" key="15">
    <source>
        <dbReference type="Proteomes" id="UP001375743"/>
    </source>
</evidence>
<sequence>MTRSPRRPAPPPPPPRRGLLRRLLGLVPALLLLGLVGWAALFFTMAPSLPDTRELFQESRQAKVTVLAANGQVIAVRGSDGQRFVQLDEISPWLVKAVIATEDSRFYHHFGIDPIGLARALVKNLLAGDVVAGGSTITQQLAKNLYLTPERSLKRKLQELTLAIWLETRLGKDDILTLYLNRVYLGAGAYGVEAAAQRYFGKPAKNLTLAESAMIAGLLRAPSALAPTNDLDRARDRASIVLVRMQDEGFITAEQATAARMKPAKLAPEAGEMAGYFVDWVLDGLTRHLGKPEHDLFVYTTLDPKLQAAAESALGKVLARAGERNAVAQGAVVLLDRTGAVRAMVGGRSHLESPFNRAVNAHRQPGSAFKPFVYLTALEAGWQPGNTIDDRPFRLGDWQPANFDGKYRGRITLTEAFAHSVNTTAVRLAQTVGPAVVVKKARQLGVVSELQAVPSIALGTSEVTLLELTGAYLPFATGGLRRPLYGVTTVEEDSGRALYRHVPTEARVISPAVADAMQAMMAAVIETGTGRAARLGDRVAAGKTGTTQNGRDAWFVGFSGDYVAGVWLGNDDNTPMKGVLGSNLPAQIWREVMLATPKPSRPEPQPVPVAKREESGFDWLMNLIDGVVGRATN</sequence>
<evidence type="ECO:0000256" key="9">
    <source>
        <dbReference type="ARBA" id="ARBA00023268"/>
    </source>
</evidence>
<evidence type="ECO:0000256" key="5">
    <source>
        <dbReference type="ARBA" id="ARBA00022670"/>
    </source>
</evidence>
<keyword evidence="6" id="KW-0328">Glycosyltransferase</keyword>
<name>A0ABU8XMI5_9PROT</name>
<evidence type="ECO:0000256" key="7">
    <source>
        <dbReference type="ARBA" id="ARBA00022679"/>
    </source>
</evidence>
<organism evidence="14 15">
    <name type="scientific">Benzoatithermus flavus</name>
    <dbReference type="NCBI Taxonomy" id="3108223"/>
    <lineage>
        <taxon>Bacteria</taxon>
        <taxon>Pseudomonadati</taxon>
        <taxon>Pseudomonadota</taxon>
        <taxon>Alphaproteobacteria</taxon>
        <taxon>Geminicoccales</taxon>
        <taxon>Geminicoccaceae</taxon>
        <taxon>Benzoatithermus</taxon>
    </lineage>
</organism>
<protein>
    <recommendedName>
        <fullName evidence="10">peptidoglycan glycosyltransferase</fullName>
        <ecNumber evidence="10">2.4.99.28</ecNumber>
    </recommendedName>
</protein>
<keyword evidence="15" id="KW-1185">Reference proteome</keyword>
<keyword evidence="4" id="KW-0121">Carboxypeptidase</keyword>
<keyword evidence="8" id="KW-0378">Hydrolase</keyword>
<comment type="pathway">
    <text evidence="1">Cell wall biogenesis; peptidoglycan biosynthesis.</text>
</comment>
<dbReference type="EC" id="2.4.99.28" evidence="10"/>
<evidence type="ECO:0000259" key="12">
    <source>
        <dbReference type="Pfam" id="PF00905"/>
    </source>
</evidence>
<evidence type="ECO:0000256" key="11">
    <source>
        <dbReference type="ARBA" id="ARBA00049902"/>
    </source>
</evidence>
<dbReference type="PANTHER" id="PTHR32282">
    <property type="entry name" value="BINDING PROTEIN TRANSPEPTIDASE, PUTATIVE-RELATED"/>
    <property type="match status" value="1"/>
</dbReference>
<dbReference type="InterPro" id="IPR012338">
    <property type="entry name" value="Beta-lactam/transpept-like"/>
</dbReference>